<organism evidence="1">
    <name type="scientific">Arion vulgaris</name>
    <dbReference type="NCBI Taxonomy" id="1028688"/>
    <lineage>
        <taxon>Eukaryota</taxon>
        <taxon>Metazoa</taxon>
        <taxon>Spiralia</taxon>
        <taxon>Lophotrochozoa</taxon>
        <taxon>Mollusca</taxon>
        <taxon>Gastropoda</taxon>
        <taxon>Heterobranchia</taxon>
        <taxon>Euthyneura</taxon>
        <taxon>Panpulmonata</taxon>
        <taxon>Eupulmonata</taxon>
        <taxon>Stylommatophora</taxon>
        <taxon>Helicina</taxon>
        <taxon>Arionoidea</taxon>
        <taxon>Arionidae</taxon>
        <taxon>Arion</taxon>
    </lineage>
</organism>
<feature type="non-terminal residue" evidence="1">
    <location>
        <position position="88"/>
    </location>
</feature>
<protein>
    <submittedName>
        <fullName evidence="1">Uncharacterized protein</fullName>
    </submittedName>
</protein>
<accession>A0A0B7BKF8</accession>
<dbReference type="AlphaFoldDB" id="A0A0B7BKF8"/>
<reference evidence="1" key="1">
    <citation type="submission" date="2014-12" db="EMBL/GenBank/DDBJ databases">
        <title>Insight into the proteome of Arion vulgaris.</title>
        <authorList>
            <person name="Aradska J."/>
            <person name="Bulat T."/>
            <person name="Smidak R."/>
            <person name="Sarate P."/>
            <person name="Gangsoo J."/>
            <person name="Sialana F."/>
            <person name="Bilban M."/>
            <person name="Lubec G."/>
        </authorList>
    </citation>
    <scope>NUCLEOTIDE SEQUENCE</scope>
    <source>
        <tissue evidence="1">Skin</tissue>
    </source>
</reference>
<evidence type="ECO:0000313" key="1">
    <source>
        <dbReference type="EMBL" id="CEK92826.1"/>
    </source>
</evidence>
<proteinExistence type="predicted"/>
<name>A0A0B7BKF8_9EUPU</name>
<feature type="non-terminal residue" evidence="1">
    <location>
        <position position="1"/>
    </location>
</feature>
<dbReference type="EMBL" id="HACG01045961">
    <property type="protein sequence ID" value="CEK92826.1"/>
    <property type="molecule type" value="Transcribed_RNA"/>
</dbReference>
<sequence>SDSQLMLQKIQNDWLRLEWKSSIEVSNLQRLTRIYCPGHTSDRYSERTDILAWKASIDGEFRMDKGECYSASWQPVGPGHLSNYLWLL</sequence>
<gene>
    <name evidence="1" type="primary">ORF190276</name>
</gene>